<reference evidence="3 4" key="1">
    <citation type="journal article" date="2016" name="Nat. Commun.">
        <title>Extremotolerant tardigrade genome and improved radiotolerance of human cultured cells by tardigrade-unique protein.</title>
        <authorList>
            <person name="Hashimoto T."/>
            <person name="Horikawa D.D."/>
            <person name="Saito Y."/>
            <person name="Kuwahara H."/>
            <person name="Kozuka-Hata H."/>
            <person name="Shin-I T."/>
            <person name="Minakuchi Y."/>
            <person name="Ohishi K."/>
            <person name="Motoyama A."/>
            <person name="Aizu T."/>
            <person name="Enomoto A."/>
            <person name="Kondo K."/>
            <person name="Tanaka S."/>
            <person name="Hara Y."/>
            <person name="Koshikawa S."/>
            <person name="Sagara H."/>
            <person name="Miura T."/>
            <person name="Yokobori S."/>
            <person name="Miyagawa K."/>
            <person name="Suzuki Y."/>
            <person name="Kubo T."/>
            <person name="Oyama M."/>
            <person name="Kohara Y."/>
            <person name="Fujiyama A."/>
            <person name="Arakawa K."/>
            <person name="Katayama T."/>
            <person name="Toyoda A."/>
            <person name="Kunieda T."/>
        </authorList>
    </citation>
    <scope>NUCLEOTIDE SEQUENCE [LARGE SCALE GENOMIC DNA]</scope>
    <source>
        <strain evidence="3 4">YOKOZUNA-1</strain>
    </source>
</reference>
<feature type="region of interest" description="Disordered" evidence="1">
    <location>
        <begin position="61"/>
        <end position="84"/>
    </location>
</feature>
<dbReference type="AlphaFoldDB" id="A0A1D1V376"/>
<dbReference type="Proteomes" id="UP000186922">
    <property type="component" value="Unassembled WGS sequence"/>
</dbReference>
<accession>A0A1D1V376</accession>
<dbReference type="EMBL" id="BDGG01000002">
    <property type="protein sequence ID" value="GAU94432.1"/>
    <property type="molecule type" value="Genomic_DNA"/>
</dbReference>
<organism evidence="3 4">
    <name type="scientific">Ramazzottius varieornatus</name>
    <name type="common">Water bear</name>
    <name type="synonym">Tardigrade</name>
    <dbReference type="NCBI Taxonomy" id="947166"/>
    <lineage>
        <taxon>Eukaryota</taxon>
        <taxon>Metazoa</taxon>
        <taxon>Ecdysozoa</taxon>
        <taxon>Tardigrada</taxon>
        <taxon>Eutardigrada</taxon>
        <taxon>Parachela</taxon>
        <taxon>Hypsibioidea</taxon>
        <taxon>Ramazzottiidae</taxon>
        <taxon>Ramazzottius</taxon>
    </lineage>
</organism>
<protein>
    <submittedName>
        <fullName evidence="3">Uncharacterized protein</fullName>
    </submittedName>
</protein>
<keyword evidence="2" id="KW-0472">Membrane</keyword>
<sequence length="252" mass="28173">MRCAPHRRAGALFRGVGHDFVLEHHGQARDRSRAASSKRGGTRVHVLRQRRRLRLLQLHGEGQGRHRAEGAAASRPVCHPPLRQPVGTDVRRTRLHHSQLLPAANGHWPLAVPGGHGCLHQLGFLGLQWFRPSDHGLCCRTARLCSSSTYLKTIGSAGGSRCRLQRWLAAGRALYCQRAKPTQSRGFFTGSVHCQREKCAESWCLQAQNKMHLSTLTQQLIWVLPCCPVDLTCLMVFAFQEPDMVLTDFITT</sequence>
<proteinExistence type="predicted"/>
<keyword evidence="2" id="KW-0812">Transmembrane</keyword>
<keyword evidence="4" id="KW-1185">Reference proteome</keyword>
<evidence type="ECO:0000313" key="4">
    <source>
        <dbReference type="Proteomes" id="UP000186922"/>
    </source>
</evidence>
<evidence type="ECO:0000256" key="2">
    <source>
        <dbReference type="SAM" id="Phobius"/>
    </source>
</evidence>
<evidence type="ECO:0000313" key="3">
    <source>
        <dbReference type="EMBL" id="GAU94432.1"/>
    </source>
</evidence>
<feature type="transmembrane region" description="Helical" evidence="2">
    <location>
        <begin position="220"/>
        <end position="239"/>
    </location>
</feature>
<comment type="caution">
    <text evidence="3">The sequence shown here is derived from an EMBL/GenBank/DDBJ whole genome shotgun (WGS) entry which is preliminary data.</text>
</comment>
<name>A0A1D1V376_RAMVA</name>
<keyword evidence="2" id="KW-1133">Transmembrane helix</keyword>
<evidence type="ECO:0000256" key="1">
    <source>
        <dbReference type="SAM" id="MobiDB-lite"/>
    </source>
</evidence>
<gene>
    <name evidence="3" type="primary">RvY_06207</name>
    <name evidence="3" type="synonym">RvY_06207.2</name>
    <name evidence="3" type="ORF">RvY_06207-2</name>
</gene>